<accession>K7YRD4</accession>
<proteinExistence type="predicted"/>
<name>K7YRD4_9PROT</name>
<dbReference type="AlphaFoldDB" id="K7YRD4"/>
<gene>
    <name evidence="1" type="ORF">A1OE_921</name>
</gene>
<keyword evidence="2" id="KW-1185">Reference proteome</keyword>
<dbReference type="Proteomes" id="UP000010077">
    <property type="component" value="Chromosome"/>
</dbReference>
<sequence>MRYRSNEIITLLLIKLLSLKIYCERKYMFIIGIKRNNFILKENY</sequence>
<organism evidence="1 2">
    <name type="scientific">Candidatus Endolissoclinum faulkneri L2</name>
    <dbReference type="NCBI Taxonomy" id="1193729"/>
    <lineage>
        <taxon>Bacteria</taxon>
        <taxon>Pseudomonadati</taxon>
        <taxon>Pseudomonadota</taxon>
        <taxon>Alphaproteobacteria</taxon>
        <taxon>Rhodospirillales</taxon>
        <taxon>Rhodospirillaceae</taxon>
        <taxon>Candidatus Endolissoclinum</taxon>
    </lineage>
</organism>
<dbReference type="KEGG" id="thal:A1OE_921"/>
<dbReference type="EMBL" id="CP003539">
    <property type="protein sequence ID" value="AFX99104.1"/>
    <property type="molecule type" value="Genomic_DNA"/>
</dbReference>
<evidence type="ECO:0000313" key="2">
    <source>
        <dbReference type="Proteomes" id="UP000010077"/>
    </source>
</evidence>
<dbReference type="HOGENOM" id="CLU_3213805_0_0_5"/>
<protein>
    <submittedName>
        <fullName evidence="1">Uncharacterized protein</fullName>
    </submittedName>
</protein>
<reference evidence="1 2" key="1">
    <citation type="journal article" date="2012" name="Proc. Natl. Acad. Sci. U.S.A.">
        <title>Genome streamlining and chemical defense in a coral reef symbiosis.</title>
        <authorList>
            <person name="Kwan J.C."/>
            <person name="Donia M.S."/>
            <person name="Han A.W."/>
            <person name="Hirose E."/>
            <person name="Haygood M.G."/>
            <person name="Schmidt E.W."/>
        </authorList>
    </citation>
    <scope>NUCLEOTIDE SEQUENCE [LARGE SCALE GENOMIC DNA]</scope>
    <source>
        <strain evidence="1 2">L2</strain>
    </source>
</reference>
<evidence type="ECO:0000313" key="1">
    <source>
        <dbReference type="EMBL" id="AFX99104.1"/>
    </source>
</evidence>